<evidence type="ECO:0000256" key="2">
    <source>
        <dbReference type="ARBA" id="ARBA00023172"/>
    </source>
</evidence>
<accession>A0AB37CTR8</accession>
<evidence type="ECO:0000259" key="3">
    <source>
        <dbReference type="Pfam" id="PF00589"/>
    </source>
</evidence>
<proteinExistence type="predicted"/>
<dbReference type="CDD" id="cd00397">
    <property type="entry name" value="DNA_BRE_C"/>
    <property type="match status" value="1"/>
</dbReference>
<dbReference type="AlphaFoldDB" id="A0AB37CTR8"/>
<evidence type="ECO:0000313" key="5">
    <source>
        <dbReference type="Proteomes" id="UP000325778"/>
    </source>
</evidence>
<dbReference type="GO" id="GO:0003677">
    <property type="term" value="F:DNA binding"/>
    <property type="evidence" value="ECO:0007669"/>
    <property type="project" value="InterPro"/>
</dbReference>
<dbReference type="Gene3D" id="1.10.443.10">
    <property type="entry name" value="Intergrase catalytic core"/>
    <property type="match status" value="1"/>
</dbReference>
<dbReference type="InterPro" id="IPR011010">
    <property type="entry name" value="DNA_brk_join_enz"/>
</dbReference>
<dbReference type="Pfam" id="PF00589">
    <property type="entry name" value="Phage_integrase"/>
    <property type="match status" value="1"/>
</dbReference>
<organism evidence="4 5">
    <name type="scientific">Acinetobacter nosocomialis</name>
    <dbReference type="NCBI Taxonomy" id="106654"/>
    <lineage>
        <taxon>Bacteria</taxon>
        <taxon>Pseudomonadati</taxon>
        <taxon>Pseudomonadota</taxon>
        <taxon>Gammaproteobacteria</taxon>
        <taxon>Moraxellales</taxon>
        <taxon>Moraxellaceae</taxon>
        <taxon>Acinetobacter</taxon>
        <taxon>Acinetobacter calcoaceticus/baumannii complex</taxon>
    </lineage>
</organism>
<feature type="domain" description="Tyr recombinase" evidence="3">
    <location>
        <begin position="223"/>
        <end position="388"/>
    </location>
</feature>
<dbReference type="Proteomes" id="UP000325778">
    <property type="component" value="Chromosome"/>
</dbReference>
<sequence>MIKRSIKKFIASDKHPIVILIDENRIPLFYPNVYAMTKFRTLGRAASTTEKVLRCIGTAHLWASLNKIALEESILFFDFLTIEQLQDLAFFLRLKRNHQDQIASKKDKQQSLNPQKISKKIENIIYIQSPNQEKKSATSAEEGAFQIKTIFNYFEFLLQRSKHRLNKNKFNDIEQRLNYFYSLAPKVSNKGDQDAPEGLSIDERNTLIEIINPKHPDNPFRNEFLKHRNQLIYEIMLSTGMRRSELRFLKIEDVNYSTHTINIRVSKTVQREVKCSSKACEYFHIFLTKYLNKIPFKHRKHGYLFTTEKGKHLSNDAINLTFRTLRQHAEITTCLTPHTMRRTWNDIFSEMIDSLPSDSRPDKEIEKQIRNRLMGWSSISEMSNRYARRSIREKADELAELLANSILIRPES</sequence>
<dbReference type="InterPro" id="IPR013762">
    <property type="entry name" value="Integrase-like_cat_sf"/>
</dbReference>
<dbReference type="EMBL" id="CP045560">
    <property type="protein sequence ID" value="QGA43119.1"/>
    <property type="molecule type" value="Genomic_DNA"/>
</dbReference>
<keyword evidence="2" id="KW-0233">DNA recombination</keyword>
<dbReference type="GO" id="GO:0006310">
    <property type="term" value="P:DNA recombination"/>
    <property type="evidence" value="ECO:0007669"/>
    <property type="project" value="UniProtKB-KW"/>
</dbReference>
<dbReference type="InterPro" id="IPR050090">
    <property type="entry name" value="Tyrosine_recombinase_XerCD"/>
</dbReference>
<name>A0AB37CTR8_ACINO</name>
<dbReference type="RefSeq" id="WP_153518292.1">
    <property type="nucleotide sequence ID" value="NZ_CP045560.1"/>
</dbReference>
<reference evidence="4 5" key="1">
    <citation type="journal article" date="2021" name="MSphere">
        <title>Complete Genome Sequencing of Acinetobacter baumannii AC1633 and Acinetobacter nosocomialis AC1530 Unveils a Large Multidrug-Resistant Plasmid Encoding the NDM-1 and OXA-58 Carbapenemases.</title>
        <authorList>
            <person name="Alattraqchi A.G."/>
            <person name="Mohd Rani F."/>
            <person name="A. Rahman N.I."/>
            <person name="Ismail S."/>
            <person name="Cleary D.W."/>
            <person name="Clarke S.C."/>
            <person name="Yeo C.C."/>
        </authorList>
    </citation>
    <scope>NUCLEOTIDE SEQUENCE [LARGE SCALE GENOMIC DNA]</scope>
    <source>
        <strain evidence="4 5">AC1530</strain>
    </source>
</reference>
<dbReference type="PANTHER" id="PTHR30349">
    <property type="entry name" value="PHAGE INTEGRASE-RELATED"/>
    <property type="match status" value="1"/>
</dbReference>
<evidence type="ECO:0000313" key="4">
    <source>
        <dbReference type="EMBL" id="QGA43119.1"/>
    </source>
</evidence>
<dbReference type="PANTHER" id="PTHR30349:SF64">
    <property type="entry name" value="PROPHAGE INTEGRASE INTD-RELATED"/>
    <property type="match status" value="1"/>
</dbReference>
<keyword evidence="1" id="KW-0229">DNA integration</keyword>
<gene>
    <name evidence="4" type="ORF">GD578_04105</name>
</gene>
<evidence type="ECO:0000256" key="1">
    <source>
        <dbReference type="ARBA" id="ARBA00022908"/>
    </source>
</evidence>
<dbReference type="SUPFAM" id="SSF56349">
    <property type="entry name" value="DNA breaking-rejoining enzymes"/>
    <property type="match status" value="1"/>
</dbReference>
<dbReference type="GO" id="GO:0015074">
    <property type="term" value="P:DNA integration"/>
    <property type="evidence" value="ECO:0007669"/>
    <property type="project" value="UniProtKB-KW"/>
</dbReference>
<dbReference type="InterPro" id="IPR002104">
    <property type="entry name" value="Integrase_catalytic"/>
</dbReference>
<protein>
    <submittedName>
        <fullName evidence="4">Tyrosine-type recombinase/integrase</fullName>
    </submittedName>
</protein>